<feature type="domain" description="YknX-like beta-barrel" evidence="5">
    <location>
        <begin position="252"/>
        <end position="338"/>
    </location>
</feature>
<name>A0ABW1EDM3_9BACT</name>
<dbReference type="Pfam" id="PF25876">
    <property type="entry name" value="HH_MFP_RND"/>
    <property type="match status" value="1"/>
</dbReference>
<dbReference type="SUPFAM" id="SSF51230">
    <property type="entry name" value="Single hybrid motif"/>
    <property type="match status" value="1"/>
</dbReference>
<dbReference type="SUPFAM" id="SSF111369">
    <property type="entry name" value="HlyD-like secretion proteins"/>
    <property type="match status" value="1"/>
</dbReference>
<dbReference type="Proteomes" id="UP001596091">
    <property type="component" value="Unassembled WGS sequence"/>
</dbReference>
<evidence type="ECO:0000313" key="7">
    <source>
        <dbReference type="Proteomes" id="UP001596091"/>
    </source>
</evidence>
<gene>
    <name evidence="6" type="ORF">ACFPT7_06480</name>
</gene>
<dbReference type="Gene3D" id="1.10.287.470">
    <property type="entry name" value="Helix hairpin bin"/>
    <property type="match status" value="1"/>
</dbReference>
<dbReference type="EMBL" id="JBHSPH010000002">
    <property type="protein sequence ID" value="MFC5861932.1"/>
    <property type="molecule type" value="Genomic_DNA"/>
</dbReference>
<dbReference type="Pfam" id="PF25990">
    <property type="entry name" value="Beta-barrel_YknX"/>
    <property type="match status" value="1"/>
</dbReference>
<sequence length="457" mass="48450">MKKVLIGILVLVVVASLVGFMVWKAQSGYTKVLTGKVVKGDLSTVVSGTGQIKPKNYVNLGAMMLGRVTHFYVKEGDHVKKGEVVATIENVQQQATVDAQKATIDAAKTDINSYLAAEKTAQANVEHAQADLEQKKLDWDRAQGLYKDGVMSKQDYDAKKAAYDTDVATVNQSVAGLNQAKAQTESARGHMQTQVATQRVNEDMLNRTYAVAPFDGIVTNMPVRQGETVVEGIQNAEGSTLMTLADMSVITAEVKVDETDIVNVQLGQPADITVDALPGRVFKGHVTLVGDQAILRSTGVATSQSTTGTEEAKDFKVVVTLDQPDSELRPGLSTTAKITTAHKANVLALPIQSLTNAVPEKLDSNGKPILSTAASAETPKQAPVQGVYVVRNMGGKLRAVFVPVKTGITGATDIEVVSGLEQGDEVVTGPYKTLRALKGGALLKRDTDKPAAANPAS</sequence>
<comment type="caution">
    <text evidence="6">The sequence shown here is derived from an EMBL/GenBank/DDBJ whole genome shotgun (WGS) entry which is preliminary data.</text>
</comment>
<evidence type="ECO:0000313" key="6">
    <source>
        <dbReference type="EMBL" id="MFC5861932.1"/>
    </source>
</evidence>
<proteinExistence type="predicted"/>
<dbReference type="InterPro" id="IPR058624">
    <property type="entry name" value="MdtA-like_HH"/>
</dbReference>
<dbReference type="PANTHER" id="PTHR32347:SF23">
    <property type="entry name" value="BLL5650 PROTEIN"/>
    <property type="match status" value="1"/>
</dbReference>
<dbReference type="InterPro" id="IPR050465">
    <property type="entry name" value="UPF0194_transport"/>
</dbReference>
<keyword evidence="7" id="KW-1185">Reference proteome</keyword>
<dbReference type="InterPro" id="IPR030190">
    <property type="entry name" value="MacA_alpha-hairpin_sf"/>
</dbReference>
<evidence type="ECO:0000259" key="4">
    <source>
        <dbReference type="Pfam" id="PF25917"/>
    </source>
</evidence>
<accession>A0ABW1EDM3</accession>
<evidence type="ECO:0000256" key="1">
    <source>
        <dbReference type="ARBA" id="ARBA00004196"/>
    </source>
</evidence>
<comment type="subcellular location">
    <subcellularLocation>
        <location evidence="1">Cell envelope</location>
    </subcellularLocation>
</comment>
<dbReference type="Gene3D" id="2.40.30.170">
    <property type="match status" value="1"/>
</dbReference>
<dbReference type="Gene3D" id="2.40.420.20">
    <property type="match status" value="1"/>
</dbReference>
<dbReference type="Gene3D" id="6.10.140.1990">
    <property type="match status" value="1"/>
</dbReference>
<evidence type="ECO:0000256" key="2">
    <source>
        <dbReference type="ARBA" id="ARBA00023054"/>
    </source>
</evidence>
<reference evidence="7" key="1">
    <citation type="journal article" date="2019" name="Int. J. Syst. Evol. Microbiol.">
        <title>The Global Catalogue of Microorganisms (GCM) 10K type strain sequencing project: providing services to taxonomists for standard genome sequencing and annotation.</title>
        <authorList>
            <consortium name="The Broad Institute Genomics Platform"/>
            <consortium name="The Broad Institute Genome Sequencing Center for Infectious Disease"/>
            <person name="Wu L."/>
            <person name="Ma J."/>
        </authorList>
    </citation>
    <scope>NUCLEOTIDE SEQUENCE [LARGE SCALE GENOMIC DNA]</scope>
    <source>
        <strain evidence="7">JCM 4087</strain>
    </source>
</reference>
<organism evidence="6 7">
    <name type="scientific">Acidicapsa dinghuensis</name>
    <dbReference type="NCBI Taxonomy" id="2218256"/>
    <lineage>
        <taxon>Bacteria</taxon>
        <taxon>Pseudomonadati</taxon>
        <taxon>Acidobacteriota</taxon>
        <taxon>Terriglobia</taxon>
        <taxon>Terriglobales</taxon>
        <taxon>Acidobacteriaceae</taxon>
        <taxon>Acidicapsa</taxon>
    </lineage>
</organism>
<evidence type="ECO:0000259" key="5">
    <source>
        <dbReference type="Pfam" id="PF25990"/>
    </source>
</evidence>
<dbReference type="Gene3D" id="2.40.50.100">
    <property type="match status" value="2"/>
</dbReference>
<dbReference type="InterPro" id="IPR011053">
    <property type="entry name" value="Single_hybrid_motif"/>
</dbReference>
<feature type="domain" description="Multidrug resistance protein MdtA-like alpha-helical hairpin" evidence="3">
    <location>
        <begin position="119"/>
        <end position="183"/>
    </location>
</feature>
<dbReference type="InterPro" id="IPR058636">
    <property type="entry name" value="Beta-barrel_YknX"/>
</dbReference>
<keyword evidence="2" id="KW-0175">Coiled coil</keyword>
<dbReference type="Pfam" id="PF25917">
    <property type="entry name" value="BSH_RND"/>
    <property type="match status" value="1"/>
</dbReference>
<protein>
    <submittedName>
        <fullName evidence="6">Efflux RND transporter periplasmic adaptor subunit</fullName>
    </submittedName>
</protein>
<feature type="domain" description="Multidrug resistance protein MdtA-like barrel-sandwich hybrid" evidence="4">
    <location>
        <begin position="57"/>
        <end position="235"/>
    </location>
</feature>
<dbReference type="PANTHER" id="PTHR32347">
    <property type="entry name" value="EFFLUX SYSTEM COMPONENT YKNX-RELATED"/>
    <property type="match status" value="1"/>
</dbReference>
<evidence type="ECO:0000259" key="3">
    <source>
        <dbReference type="Pfam" id="PF25876"/>
    </source>
</evidence>
<dbReference type="InterPro" id="IPR058625">
    <property type="entry name" value="MdtA-like_BSH"/>
</dbReference>
<dbReference type="RefSeq" id="WP_263337793.1">
    <property type="nucleotide sequence ID" value="NZ_JAGSYH010000004.1"/>
</dbReference>